<evidence type="ECO:0000256" key="1">
    <source>
        <dbReference type="ARBA" id="ARBA00022598"/>
    </source>
</evidence>
<dbReference type="Proteomes" id="UP000217507">
    <property type="component" value="Chromosome"/>
</dbReference>
<dbReference type="InterPro" id="IPR009080">
    <property type="entry name" value="tRNAsynth_Ia_anticodon-bd"/>
</dbReference>
<dbReference type="GO" id="GO:0004814">
    <property type="term" value="F:arginine-tRNA ligase activity"/>
    <property type="evidence" value="ECO:0007669"/>
    <property type="project" value="InterPro"/>
</dbReference>
<dbReference type="EMBL" id="AP018216">
    <property type="protein sequence ID" value="BAY69578.1"/>
    <property type="molecule type" value="Genomic_DNA"/>
</dbReference>
<keyword evidence="3" id="KW-0067">ATP-binding</keyword>
<evidence type="ECO:0000256" key="2">
    <source>
        <dbReference type="ARBA" id="ARBA00022741"/>
    </source>
</evidence>
<evidence type="ECO:0000256" key="3">
    <source>
        <dbReference type="ARBA" id="ARBA00022840"/>
    </source>
</evidence>
<name>A0A1Z4KKT7_ANAVA</name>
<accession>A0A1Z4KKT7</accession>
<dbReference type="Gene3D" id="3.30.1360.70">
    <property type="entry name" value="Arginyl tRNA synthetase N-terminal domain"/>
    <property type="match status" value="1"/>
</dbReference>
<dbReference type="SMART" id="SM00836">
    <property type="entry name" value="DALR_1"/>
    <property type="match status" value="1"/>
</dbReference>
<dbReference type="Gene3D" id="1.10.730.10">
    <property type="entry name" value="Isoleucyl-tRNA Synthetase, Domain 1"/>
    <property type="match status" value="1"/>
</dbReference>
<dbReference type="GO" id="GO:0005737">
    <property type="term" value="C:cytoplasm"/>
    <property type="evidence" value="ECO:0007669"/>
    <property type="project" value="InterPro"/>
</dbReference>
<reference evidence="5 6" key="1">
    <citation type="submission" date="2017-06" db="EMBL/GenBank/DDBJ databases">
        <title>Genome sequencing of cyanobaciteial culture collection at National Institute for Environmental Studies (NIES).</title>
        <authorList>
            <person name="Hirose Y."/>
            <person name="Shimura Y."/>
            <person name="Fujisawa T."/>
            <person name="Nakamura Y."/>
            <person name="Kawachi M."/>
        </authorList>
    </citation>
    <scope>NUCLEOTIDE SEQUENCE [LARGE SCALE GENOMIC DNA]</scope>
    <source>
        <strain evidence="5 6">NIES-23</strain>
    </source>
</reference>
<organism evidence="5 6">
    <name type="scientific">Trichormus variabilis NIES-23</name>
    <dbReference type="NCBI Taxonomy" id="1973479"/>
    <lineage>
        <taxon>Bacteria</taxon>
        <taxon>Bacillati</taxon>
        <taxon>Cyanobacteriota</taxon>
        <taxon>Cyanophyceae</taxon>
        <taxon>Nostocales</taxon>
        <taxon>Nostocaceae</taxon>
        <taxon>Trichormus</taxon>
    </lineage>
</organism>
<dbReference type="GO" id="GO:0006420">
    <property type="term" value="P:arginyl-tRNA aminoacylation"/>
    <property type="evidence" value="ECO:0007669"/>
    <property type="project" value="InterPro"/>
</dbReference>
<dbReference type="GO" id="GO:0005524">
    <property type="term" value="F:ATP binding"/>
    <property type="evidence" value="ECO:0007669"/>
    <property type="project" value="UniProtKB-KW"/>
</dbReference>
<dbReference type="InterPro" id="IPR036695">
    <property type="entry name" value="Arg-tRNA-synth_N_sf"/>
</dbReference>
<gene>
    <name evidence="5" type="ORF">NIES23_23720</name>
</gene>
<dbReference type="InterPro" id="IPR008909">
    <property type="entry name" value="DALR_anticod-bd"/>
</dbReference>
<feature type="domain" description="DALR anticodon binding" evidence="4">
    <location>
        <begin position="144"/>
        <end position="283"/>
    </location>
</feature>
<keyword evidence="2" id="KW-0547">Nucleotide-binding</keyword>
<keyword evidence="5" id="KW-0030">Aminoacyl-tRNA synthetase</keyword>
<keyword evidence="1" id="KW-0436">Ligase</keyword>
<evidence type="ECO:0000259" key="4">
    <source>
        <dbReference type="SMART" id="SM00836"/>
    </source>
</evidence>
<evidence type="ECO:0000313" key="6">
    <source>
        <dbReference type="Proteomes" id="UP000217507"/>
    </source>
</evidence>
<sequence>MYHPLLVSKNTAIRQLLYSYLLVVVDSFNYHQQQQSTIKAKIPLYKGRDSQQILYICGVALRLAKSHNRDPMEIASVITSRLLTICKENLLVRIVSPGWIHLELADSLLAAWLQNLALGGLGDDRDTKKDERIATINPARLFAMQYTHARCCSLILLAQRGGLIPFREPLPDNWQGLSLGSLVSTMQIPWLNSETKIRLNHPAESCLISELIEVVDSLIFPHDNKAMNWEKLGSDLSQAFTTFWSQCRIWGEVKTTLPEVTQARLGLILATQTVLRVLLVKKFGSVAPLEL</sequence>
<dbReference type="SUPFAM" id="SSF47323">
    <property type="entry name" value="Anticodon-binding domain of a subclass of class I aminoacyl-tRNA synthetases"/>
    <property type="match status" value="1"/>
</dbReference>
<evidence type="ECO:0000313" key="5">
    <source>
        <dbReference type="EMBL" id="BAY69578.1"/>
    </source>
</evidence>
<dbReference type="AlphaFoldDB" id="A0A1Z4KKT7"/>
<proteinExistence type="predicted"/>
<protein>
    <submittedName>
        <fullName evidence="5">Arginyl tRNA synthetase anticodon binding protein</fullName>
    </submittedName>
</protein>